<dbReference type="GO" id="GO:0032787">
    <property type="term" value="P:monocarboxylic acid metabolic process"/>
    <property type="evidence" value="ECO:0007669"/>
    <property type="project" value="UniProtKB-ARBA"/>
</dbReference>
<protein>
    <recommendedName>
        <fullName evidence="2">3-oxoacyl-[acyl-carrier-protein] reductase</fullName>
        <ecNumber evidence="2">1.1.1.100</ecNumber>
    </recommendedName>
</protein>
<dbReference type="VEuPathDB" id="VectorBase:ISCP_024633"/>
<dbReference type="GO" id="GO:0016628">
    <property type="term" value="F:oxidoreductase activity, acting on the CH-CH group of donors, NAD or NADP as acceptor"/>
    <property type="evidence" value="ECO:0000318"/>
    <property type="project" value="GO_Central"/>
</dbReference>
<keyword evidence="8" id="KW-1185">Reference proteome</keyword>
<comment type="catalytic activity">
    <reaction evidence="4">
        <text>a (3R)-hydroxyacyl-[ACP] + NADP(+) = a 3-oxoacyl-[ACP] + NADPH + H(+)</text>
        <dbReference type="Rhea" id="RHEA:17397"/>
        <dbReference type="Rhea" id="RHEA-COMP:9916"/>
        <dbReference type="Rhea" id="RHEA-COMP:9945"/>
        <dbReference type="ChEBI" id="CHEBI:15378"/>
        <dbReference type="ChEBI" id="CHEBI:57783"/>
        <dbReference type="ChEBI" id="CHEBI:58349"/>
        <dbReference type="ChEBI" id="CHEBI:78776"/>
        <dbReference type="ChEBI" id="CHEBI:78827"/>
        <dbReference type="EC" id="1.1.1.100"/>
    </reaction>
</comment>
<dbReference type="InterPro" id="IPR050259">
    <property type="entry name" value="SDR"/>
</dbReference>
<dbReference type="SUPFAM" id="SSF51735">
    <property type="entry name" value="NAD(P)-binding Rossmann-fold domains"/>
    <property type="match status" value="1"/>
</dbReference>
<dbReference type="EC" id="1.1.1.100" evidence="2"/>
<evidence type="ECO:0000256" key="1">
    <source>
        <dbReference type="ARBA" id="ARBA00006484"/>
    </source>
</evidence>
<dbReference type="VEuPathDB" id="VectorBase:ISCW016036"/>
<evidence type="ECO:0000313" key="6">
    <source>
        <dbReference type="EMBL" id="EEC02101.1"/>
    </source>
</evidence>
<dbReference type="InterPro" id="IPR020904">
    <property type="entry name" value="Sc_DH/Rdtase_CS"/>
</dbReference>
<dbReference type="EMBL" id="DS644550">
    <property type="protein sequence ID" value="EEC02101.1"/>
    <property type="molecule type" value="Genomic_DNA"/>
</dbReference>
<evidence type="ECO:0000313" key="7">
    <source>
        <dbReference type="EnsemblMetazoa" id="ISCW016036-PA"/>
    </source>
</evidence>
<dbReference type="EMBL" id="ABJB010784428">
    <property type="status" value="NOT_ANNOTATED_CDS"/>
    <property type="molecule type" value="Genomic_DNA"/>
</dbReference>
<dbReference type="PANTHER" id="PTHR42879:SF2">
    <property type="entry name" value="3-OXOACYL-[ACYL-CARRIER-PROTEIN] REDUCTASE FABG"/>
    <property type="match status" value="1"/>
</dbReference>
<dbReference type="Pfam" id="PF00106">
    <property type="entry name" value="adh_short"/>
    <property type="match status" value="1"/>
</dbReference>
<evidence type="ECO:0000256" key="2">
    <source>
        <dbReference type="ARBA" id="ARBA00012948"/>
    </source>
</evidence>
<dbReference type="OrthoDB" id="294295at2759"/>
<evidence type="ECO:0000256" key="4">
    <source>
        <dbReference type="ARBA" id="ARBA00048508"/>
    </source>
</evidence>
<evidence type="ECO:0000256" key="5">
    <source>
        <dbReference type="RuleBase" id="RU000363"/>
    </source>
</evidence>
<dbReference type="VEuPathDB" id="VectorBase:ISCI013859"/>
<gene>
    <name evidence="6" type="ORF">IscW_ISCW016036</name>
</gene>
<dbReference type="Proteomes" id="UP000001555">
    <property type="component" value="Unassembled WGS sequence"/>
</dbReference>
<dbReference type="AlphaFoldDB" id="B7P679"/>
<evidence type="ECO:0000313" key="8">
    <source>
        <dbReference type="Proteomes" id="UP000001555"/>
    </source>
</evidence>
<dbReference type="FunFam" id="3.40.50.720:FF:000173">
    <property type="entry name" value="3-oxoacyl-[acyl-carrier protein] reductase"/>
    <property type="match status" value="1"/>
</dbReference>
<dbReference type="STRING" id="6945.B7P679"/>
<reference evidence="7" key="2">
    <citation type="submission" date="2020-05" db="UniProtKB">
        <authorList>
            <consortium name="EnsemblMetazoa"/>
        </authorList>
    </citation>
    <scope>IDENTIFICATION</scope>
    <source>
        <strain evidence="7">wikel</strain>
    </source>
</reference>
<dbReference type="PANTHER" id="PTHR42879">
    <property type="entry name" value="3-OXOACYL-(ACYL-CARRIER-PROTEIN) REDUCTASE"/>
    <property type="match status" value="1"/>
</dbReference>
<dbReference type="HOGENOM" id="CLU_010194_1_3_1"/>
<dbReference type="EnsemblMetazoa" id="ISCW016036-RA">
    <property type="protein sequence ID" value="ISCW016036-PA"/>
    <property type="gene ID" value="ISCW016036"/>
</dbReference>
<evidence type="ECO:0000256" key="3">
    <source>
        <dbReference type="ARBA" id="ARBA00023002"/>
    </source>
</evidence>
<accession>B7P679</accession>
<dbReference type="InterPro" id="IPR036291">
    <property type="entry name" value="NAD(P)-bd_dom_sf"/>
</dbReference>
<comment type="similarity">
    <text evidence="1 5">Belongs to the short-chain dehydrogenases/reductases (SDR) family.</text>
</comment>
<dbReference type="PRINTS" id="PR00081">
    <property type="entry name" value="GDHRDH"/>
</dbReference>
<proteinExistence type="inferred from homology"/>
<name>B7P679_IXOSC</name>
<dbReference type="InterPro" id="IPR002347">
    <property type="entry name" value="SDR_fam"/>
</dbReference>
<dbReference type="PRINTS" id="PR00080">
    <property type="entry name" value="SDRFAMILY"/>
</dbReference>
<dbReference type="NCBIfam" id="NF009464">
    <property type="entry name" value="PRK12824.1"/>
    <property type="match status" value="1"/>
</dbReference>
<sequence>KSKYRYGEIMSELAIVTGGTRGIGKATALELKNKGLTVVANFFSNYDAAKEMEEKYGIKTKRWNVADFEECEQAVKEIEEEFKKPVSILVNNAGITKDKMLHRMSHQDWNNVINVNLNSCFNMSSSVMEQMRNQDYGRIVNISSINAQAGQVGQTNYSAAKARIIGFTKVLARETASKNITVNCIAPGYIATEMVGAVPEDVFIKIINRQPEEIARAVAFLVDKNAGFITGETISINGGHKYDLNN</sequence>
<dbReference type="GO" id="GO:0004316">
    <property type="term" value="F:3-oxoacyl-[acyl-carrier-protein] reductase (NADPH) activity"/>
    <property type="evidence" value="ECO:0007669"/>
    <property type="project" value="UniProtKB-EC"/>
</dbReference>
<dbReference type="PROSITE" id="PS00061">
    <property type="entry name" value="ADH_SHORT"/>
    <property type="match status" value="1"/>
</dbReference>
<dbReference type="Gene3D" id="3.40.50.720">
    <property type="entry name" value="NAD(P)-binding Rossmann-like Domain"/>
    <property type="match status" value="1"/>
</dbReference>
<feature type="non-terminal residue" evidence="6">
    <location>
        <position position="1"/>
    </location>
</feature>
<dbReference type="PaxDb" id="6945-B7P679"/>
<reference evidence="6 8" key="1">
    <citation type="submission" date="2008-03" db="EMBL/GenBank/DDBJ databases">
        <title>Annotation of Ixodes scapularis.</title>
        <authorList>
            <consortium name="Ixodes scapularis Genome Project Consortium"/>
            <person name="Caler E."/>
            <person name="Hannick L.I."/>
            <person name="Bidwell S."/>
            <person name="Joardar V."/>
            <person name="Thiagarajan M."/>
            <person name="Amedeo P."/>
            <person name="Galinsky K.J."/>
            <person name="Schobel S."/>
            <person name="Inman J."/>
            <person name="Hostetler J."/>
            <person name="Miller J."/>
            <person name="Hammond M."/>
            <person name="Megy K."/>
            <person name="Lawson D."/>
            <person name="Kodira C."/>
            <person name="Sutton G."/>
            <person name="Meyer J."/>
            <person name="Hill C.A."/>
            <person name="Birren B."/>
            <person name="Nene V."/>
            <person name="Collins F."/>
            <person name="Alarcon-Chaidez F."/>
            <person name="Wikel S."/>
            <person name="Strausberg R."/>
        </authorList>
    </citation>
    <scope>NUCLEOTIDE SEQUENCE [LARGE SCALE GENOMIC DNA]</scope>
    <source>
        <strain evidence="8">Wikel</strain>
        <strain evidence="6">Wikel colony</strain>
    </source>
</reference>
<keyword evidence="3 6" id="KW-0560">Oxidoreductase</keyword>
<organism>
    <name type="scientific">Ixodes scapularis</name>
    <name type="common">Black-legged tick</name>
    <name type="synonym">Deer tick</name>
    <dbReference type="NCBI Taxonomy" id="6945"/>
    <lineage>
        <taxon>Eukaryota</taxon>
        <taxon>Metazoa</taxon>
        <taxon>Ecdysozoa</taxon>
        <taxon>Arthropoda</taxon>
        <taxon>Chelicerata</taxon>
        <taxon>Arachnida</taxon>
        <taxon>Acari</taxon>
        <taxon>Parasitiformes</taxon>
        <taxon>Ixodida</taxon>
        <taxon>Ixodoidea</taxon>
        <taxon>Ixodidae</taxon>
        <taxon>Ixodinae</taxon>
        <taxon>Ixodes</taxon>
    </lineage>
</organism>